<dbReference type="Proteomes" id="UP000006804">
    <property type="component" value="Chromosome"/>
</dbReference>
<dbReference type="EMBL" id="CP002351">
    <property type="protein sequence ID" value="AEH50794.1"/>
    <property type="molecule type" value="Genomic_DNA"/>
</dbReference>
<evidence type="ECO:0000313" key="1">
    <source>
        <dbReference type="EMBL" id="AEH50794.1"/>
    </source>
</evidence>
<sequence>MQIIRWLIESLKMELGLLKVNTVDLHVDLPDVHVEKTQANVIDRTERIENQVRFLDESFQLVVKKFAKPENDLRIVSFELGSNNVAVKEIKLSTTMVSCLLFNDKRFSSAVKEVKGLSCTSVFSIQPLHCNISSRDLPVLKVARFKPIALPKDERVIKAIVKVISKEKIPQQFKFVGFYKSVPIQSAKKVLTINDELLIELSDKTSKRMDVLVFKNGQEYRFVVFSLKELMKNL</sequence>
<dbReference type="HOGENOM" id="CLU_1184254_0_0_0"/>
<dbReference type="STRING" id="688269.Theth_0709"/>
<dbReference type="AlphaFoldDB" id="F7YX34"/>
<name>F7YX34_9THEM</name>
<protein>
    <submittedName>
        <fullName evidence="1">Uncharacterized protein</fullName>
    </submittedName>
</protein>
<organism evidence="1 2">
    <name type="scientific">Pseudothermotoga thermarum DSM 5069</name>
    <dbReference type="NCBI Taxonomy" id="688269"/>
    <lineage>
        <taxon>Bacteria</taxon>
        <taxon>Thermotogati</taxon>
        <taxon>Thermotogota</taxon>
        <taxon>Thermotogae</taxon>
        <taxon>Thermotogales</taxon>
        <taxon>Thermotogaceae</taxon>
        <taxon>Pseudothermotoga</taxon>
    </lineage>
</organism>
<reference evidence="1 2" key="1">
    <citation type="submission" date="2010-11" db="EMBL/GenBank/DDBJ databases">
        <title>The complete genome of Thermotoga thermarum DSM 5069.</title>
        <authorList>
            <consortium name="US DOE Joint Genome Institute (JGI-PGF)"/>
            <person name="Lucas S."/>
            <person name="Copeland A."/>
            <person name="Lapidus A."/>
            <person name="Bruce D."/>
            <person name="Goodwin L."/>
            <person name="Pitluck S."/>
            <person name="Kyrpides N."/>
            <person name="Mavromatis K."/>
            <person name="Ivanova N."/>
            <person name="Zeytun A."/>
            <person name="Brettin T."/>
            <person name="Detter J.C."/>
            <person name="Tapia R."/>
            <person name="Han C."/>
            <person name="Land M."/>
            <person name="Hauser L."/>
            <person name="Markowitz V."/>
            <person name="Cheng J.-F."/>
            <person name="Hugenholtz P."/>
            <person name="Woyke T."/>
            <person name="Wu D."/>
            <person name="Spring S."/>
            <person name="Schroeder M."/>
            <person name="Brambilla E."/>
            <person name="Klenk H.-P."/>
            <person name="Eisen J.A."/>
        </authorList>
    </citation>
    <scope>NUCLEOTIDE SEQUENCE [LARGE SCALE GENOMIC DNA]</scope>
    <source>
        <strain evidence="1 2">DSM 5069</strain>
    </source>
</reference>
<evidence type="ECO:0000313" key="2">
    <source>
        <dbReference type="Proteomes" id="UP000006804"/>
    </source>
</evidence>
<keyword evidence="2" id="KW-1185">Reference proteome</keyword>
<dbReference type="RefSeq" id="WP_013932016.1">
    <property type="nucleotide sequence ID" value="NC_015707.1"/>
</dbReference>
<proteinExistence type="predicted"/>
<dbReference type="KEGG" id="tta:Theth_0709"/>
<accession>F7YX34</accession>
<dbReference type="OrthoDB" id="47662at2"/>
<gene>
    <name evidence="1" type="ORF">Theth_0709</name>
</gene>
<dbReference type="PATRIC" id="fig|688269.3.peg.733"/>